<protein>
    <recommendedName>
        <fullName evidence="4">Htaa domain-containing protein</fullName>
    </recommendedName>
</protein>
<name>A0ABN6Y0Q3_9MICO</name>
<keyword evidence="3" id="KW-1185">Reference proteome</keyword>
<organism evidence="2 3">
    <name type="scientific">Frondihabitans sucicola</name>
    <dbReference type="NCBI Taxonomy" id="1268041"/>
    <lineage>
        <taxon>Bacteria</taxon>
        <taxon>Bacillati</taxon>
        <taxon>Actinomycetota</taxon>
        <taxon>Actinomycetes</taxon>
        <taxon>Micrococcales</taxon>
        <taxon>Microbacteriaceae</taxon>
        <taxon>Frondihabitans</taxon>
    </lineage>
</organism>
<feature type="chain" id="PRO_5047087690" description="Htaa domain-containing protein" evidence="1">
    <location>
        <begin position="22"/>
        <end position="225"/>
    </location>
</feature>
<dbReference type="EMBL" id="AP027732">
    <property type="protein sequence ID" value="BDZ49455.1"/>
    <property type="molecule type" value="Genomic_DNA"/>
</dbReference>
<evidence type="ECO:0000313" key="3">
    <source>
        <dbReference type="Proteomes" id="UP001321486"/>
    </source>
</evidence>
<evidence type="ECO:0000313" key="2">
    <source>
        <dbReference type="EMBL" id="BDZ49455.1"/>
    </source>
</evidence>
<keyword evidence="1" id="KW-0732">Signal</keyword>
<reference evidence="3" key="1">
    <citation type="journal article" date="2019" name="Int. J. Syst. Evol. Microbiol.">
        <title>The Global Catalogue of Microorganisms (GCM) 10K type strain sequencing project: providing services to taxonomists for standard genome sequencing and annotation.</title>
        <authorList>
            <consortium name="The Broad Institute Genomics Platform"/>
            <consortium name="The Broad Institute Genome Sequencing Center for Infectious Disease"/>
            <person name="Wu L."/>
            <person name="Ma J."/>
        </authorList>
    </citation>
    <scope>NUCLEOTIDE SEQUENCE [LARGE SCALE GENOMIC DNA]</scope>
    <source>
        <strain evidence="3">NBRC 108728</strain>
    </source>
</reference>
<evidence type="ECO:0008006" key="4">
    <source>
        <dbReference type="Google" id="ProtNLM"/>
    </source>
</evidence>
<proteinExistence type="predicted"/>
<evidence type="ECO:0000256" key="1">
    <source>
        <dbReference type="SAM" id="SignalP"/>
    </source>
</evidence>
<accession>A0ABN6Y0Q3</accession>
<sequence length="225" mass="22512">MRKFSKAGISFAAAGLLIAGAAGVGVTAATASPTVHLAASSSKIPAPVAAVPQIFGGNTGVALDSNFLAALKSLGLTPGVSGTAKLNGSTVQFPITGGSVVYWSPKGDYRPYVQGILEHDGSGLTLTAGSTTVTLANFTVNPGNSKLYGDVSVNGKVAVTQAYLFSLHGGTLKPLQVEGNNAILTGTTVHVSADAAKLLDTTFKTDAVKADLLVGVATITAQIAQ</sequence>
<gene>
    <name evidence="2" type="ORF">GCM10025867_16960</name>
</gene>
<dbReference type="RefSeq" id="WP_286346243.1">
    <property type="nucleotide sequence ID" value="NZ_AP027732.1"/>
</dbReference>
<feature type="signal peptide" evidence="1">
    <location>
        <begin position="1"/>
        <end position="21"/>
    </location>
</feature>
<dbReference type="Proteomes" id="UP001321486">
    <property type="component" value="Chromosome"/>
</dbReference>